<organism evidence="1 2">
    <name type="scientific">Acetobacterium woodii (strain ATCC 29683 / DSM 1030 / JCM 2381 / KCTC 1655 / WB1)</name>
    <dbReference type="NCBI Taxonomy" id="931626"/>
    <lineage>
        <taxon>Bacteria</taxon>
        <taxon>Bacillati</taxon>
        <taxon>Bacillota</taxon>
        <taxon>Clostridia</taxon>
        <taxon>Eubacteriales</taxon>
        <taxon>Eubacteriaceae</taxon>
        <taxon>Acetobacterium</taxon>
    </lineage>
</organism>
<dbReference type="AlphaFoldDB" id="H6LBM9"/>
<evidence type="ECO:0000313" key="2">
    <source>
        <dbReference type="Proteomes" id="UP000007177"/>
    </source>
</evidence>
<dbReference type="HOGENOM" id="CLU_3131120_0_0_9"/>
<evidence type="ECO:0000313" key="1">
    <source>
        <dbReference type="EMBL" id="AFA50152.1"/>
    </source>
</evidence>
<dbReference type="GO" id="GO:0004673">
    <property type="term" value="F:protein histidine kinase activity"/>
    <property type="evidence" value="ECO:0007669"/>
    <property type="project" value="UniProtKB-EC"/>
</dbReference>
<accession>H6LBM9</accession>
<dbReference type="eggNOG" id="COG0642">
    <property type="taxonomic scope" value="Bacteria"/>
</dbReference>
<proteinExistence type="predicted"/>
<name>H6LBM9_ACEWD</name>
<dbReference type="EC" id="2.7.13.3" evidence="1"/>
<keyword evidence="2" id="KW-1185">Reference proteome</keyword>
<reference evidence="1 2" key="2">
    <citation type="journal article" date="2012" name="PLoS ONE">
        <title>An ancient pathway combining carbon dioxide fixation with the generation and utilization of a sodium ion gradient for ATP synthesis.</title>
        <authorList>
            <person name="Poehlein A."/>
            <person name="Schmidt S."/>
            <person name="Kaster A.K."/>
            <person name="Goenrich M."/>
            <person name="Vollmers J."/>
            <person name="Thurmer A."/>
            <person name="Bertsch J."/>
            <person name="Schuchmann K."/>
            <person name="Voigt B."/>
            <person name="Hecker M."/>
            <person name="Daniel R."/>
            <person name="Thauer R.K."/>
            <person name="Gottschalk G."/>
            <person name="Muller V."/>
        </authorList>
    </citation>
    <scope>NUCLEOTIDE SEQUENCE [LARGE SCALE GENOMIC DNA]</scope>
    <source>
        <strain evidence="2">ATCC 29683 / DSM 1030 / JCM 2381 / KCTC 1655 / WB1</strain>
    </source>
</reference>
<gene>
    <name evidence="1" type="ordered locus">Awo_c34260</name>
</gene>
<keyword evidence="1" id="KW-0808">Transferase</keyword>
<dbReference type="EMBL" id="CP002987">
    <property type="protein sequence ID" value="AFA50152.1"/>
    <property type="molecule type" value="Genomic_DNA"/>
</dbReference>
<keyword evidence="1" id="KW-0418">Kinase</keyword>
<dbReference type="Proteomes" id="UP000007177">
    <property type="component" value="Chromosome"/>
</dbReference>
<sequence length="49" mass="5531">MPPDPARGTDVHNGLGLWFAAQVVKAHAGQLELQNRRRFYPLLTNTEPF</sequence>
<reference evidence="2" key="1">
    <citation type="submission" date="2011-07" db="EMBL/GenBank/DDBJ databases">
        <title>Complete genome sequence of Acetobacterium woodii.</title>
        <authorList>
            <person name="Poehlein A."/>
            <person name="Schmidt S."/>
            <person name="Kaster A.-K."/>
            <person name="Goenrich M."/>
            <person name="Vollmers J."/>
            <person name="Thuermer A."/>
            <person name="Gottschalk G."/>
            <person name="Thauer R.K."/>
            <person name="Daniel R."/>
            <person name="Mueller V."/>
        </authorList>
    </citation>
    <scope>NUCLEOTIDE SEQUENCE [LARGE SCALE GENOMIC DNA]</scope>
    <source>
        <strain evidence="2">ATCC 29683 / DSM 1030 / JCM 2381 / KCTC 1655 / WB1</strain>
    </source>
</reference>
<protein>
    <submittedName>
        <fullName evidence="1">Sensor histidine kinase</fullName>
        <ecNumber evidence="1">2.7.13.3</ecNumber>
    </submittedName>
</protein>
<dbReference type="KEGG" id="awo:Awo_c34260"/>